<dbReference type="CDD" id="cd19077">
    <property type="entry name" value="AKR_AKR8A1-2"/>
    <property type="match status" value="1"/>
</dbReference>
<evidence type="ECO:0000259" key="2">
    <source>
        <dbReference type="Pfam" id="PF00248"/>
    </source>
</evidence>
<dbReference type="OrthoDB" id="37537at2759"/>
<dbReference type="EMBL" id="NKHZ01000086">
    <property type="protein sequence ID" value="PNS14420.1"/>
    <property type="molecule type" value="Genomic_DNA"/>
</dbReference>
<name>A0A2K1QHN8_9PEZI</name>
<dbReference type="Gene3D" id="3.20.20.100">
    <property type="entry name" value="NADP-dependent oxidoreductase domain"/>
    <property type="match status" value="1"/>
</dbReference>
<dbReference type="SUPFAM" id="SSF51430">
    <property type="entry name" value="NAD(P)-linked oxidoreductase"/>
    <property type="match status" value="1"/>
</dbReference>
<reference evidence="3 4" key="1">
    <citation type="submission" date="2017-06" db="EMBL/GenBank/DDBJ databases">
        <title>Draft genome sequence of a variant of Elsinoe murrayae.</title>
        <authorList>
            <person name="Cheng Q."/>
        </authorList>
    </citation>
    <scope>NUCLEOTIDE SEQUENCE [LARGE SCALE GENOMIC DNA]</scope>
    <source>
        <strain evidence="3 4">CQ-2017a</strain>
    </source>
</reference>
<dbReference type="Proteomes" id="UP000243797">
    <property type="component" value="Unassembled WGS sequence"/>
</dbReference>
<evidence type="ECO:0000256" key="1">
    <source>
        <dbReference type="ARBA" id="ARBA00023002"/>
    </source>
</evidence>
<gene>
    <name evidence="3" type="ORF">CAC42_3706</name>
</gene>
<dbReference type="Pfam" id="PF00248">
    <property type="entry name" value="Aldo_ket_red"/>
    <property type="match status" value="1"/>
</dbReference>
<keyword evidence="1" id="KW-0560">Oxidoreductase</keyword>
<protein>
    <submittedName>
        <fullName evidence="3">Pyridoxal reductase</fullName>
    </submittedName>
</protein>
<proteinExistence type="predicted"/>
<dbReference type="InterPro" id="IPR036812">
    <property type="entry name" value="NAD(P)_OxRdtase_dom_sf"/>
</dbReference>
<dbReference type="GO" id="GO:0005737">
    <property type="term" value="C:cytoplasm"/>
    <property type="evidence" value="ECO:0007669"/>
    <property type="project" value="TreeGrafter"/>
</dbReference>
<organism evidence="3 4">
    <name type="scientific">Sphaceloma murrayae</name>
    <dbReference type="NCBI Taxonomy" id="2082308"/>
    <lineage>
        <taxon>Eukaryota</taxon>
        <taxon>Fungi</taxon>
        <taxon>Dikarya</taxon>
        <taxon>Ascomycota</taxon>
        <taxon>Pezizomycotina</taxon>
        <taxon>Dothideomycetes</taxon>
        <taxon>Dothideomycetidae</taxon>
        <taxon>Myriangiales</taxon>
        <taxon>Elsinoaceae</taxon>
        <taxon>Sphaceloma</taxon>
    </lineage>
</organism>
<dbReference type="PANTHER" id="PTHR43625">
    <property type="entry name" value="AFLATOXIN B1 ALDEHYDE REDUCTASE"/>
    <property type="match status" value="1"/>
</dbReference>
<dbReference type="FunCoup" id="A0A2K1QHN8">
    <property type="interactions" value="35"/>
</dbReference>
<dbReference type="GO" id="GO:0016491">
    <property type="term" value="F:oxidoreductase activity"/>
    <property type="evidence" value="ECO:0007669"/>
    <property type="project" value="UniProtKB-KW"/>
</dbReference>
<feature type="domain" description="NADP-dependent oxidoreductase" evidence="2">
    <location>
        <begin position="39"/>
        <end position="329"/>
    </location>
</feature>
<comment type="caution">
    <text evidence="3">The sequence shown here is derived from an EMBL/GenBank/DDBJ whole genome shotgun (WGS) entry which is preliminary data.</text>
</comment>
<dbReference type="InterPro" id="IPR023210">
    <property type="entry name" value="NADP_OxRdtase_dom"/>
</dbReference>
<accession>A0A2K1QHN8</accession>
<dbReference type="AlphaFoldDB" id="A0A2K1QHN8"/>
<dbReference type="InterPro" id="IPR050791">
    <property type="entry name" value="Aldo-Keto_reductase"/>
</dbReference>
<dbReference type="InParanoid" id="A0A2K1QHN8"/>
<dbReference type="STRING" id="2082308.A0A2K1QHN8"/>
<evidence type="ECO:0000313" key="3">
    <source>
        <dbReference type="EMBL" id="PNS14420.1"/>
    </source>
</evidence>
<keyword evidence="4" id="KW-1185">Reference proteome</keyword>
<dbReference type="PANTHER" id="PTHR43625:SF78">
    <property type="entry name" value="PYRIDOXAL REDUCTASE-RELATED"/>
    <property type="match status" value="1"/>
</dbReference>
<sequence>MSEVAGRKISAIGYGLMGKNLSSPAAQKRQSLTVSRAGLTWREKQATDEEAIKCMETAFENGINFWNGGEFYGPIERNSLHILNAYFTKHPEQADKVVISIKGGAKPGMPTPDGRPENIRRSIDECLKILDGKKFLDIFECARVDPKVPIEESIGAIAEYVKAGKVGAISLSECSADSIRRAAKVHKIACVEVEVSLWATEIFENGVAQTCAELDIPIVAYSPLGSGFLTGEIKRFDDLPEGDFRRMIPKFQPGAFEKNLDLVHQLQKIADKKGCTPGQIAVAWVLKQASKPGRPKLIPIPGATKPQRIVENNVQISLSANDEAEIQRILDGAEIVGGRYPDMIAMYNFGDSPPLQK</sequence>
<evidence type="ECO:0000313" key="4">
    <source>
        <dbReference type="Proteomes" id="UP000243797"/>
    </source>
</evidence>